<name>A0AAE3Y7E8_9FLAO</name>
<dbReference type="Proteomes" id="UP001184861">
    <property type="component" value="Unassembled WGS sequence"/>
</dbReference>
<dbReference type="AlphaFoldDB" id="A0AAE3Y7E8"/>
<dbReference type="RefSeq" id="WP_309944614.1">
    <property type="nucleotide sequence ID" value="NZ_JAVDQY010000001.1"/>
</dbReference>
<sequence>MLKFKSPLFIPIFGFNFGNSNMATYESLIKIKGAVGDLVFYNLNGKNVVRKKSGFNKTAFKKSPSYEKVRQNSSEFGHCSKVGKIIRASLTDYIKEAGDPLLYQKFAKRMTEIKDLDTISERGKRTVKEGLKTEEGKALLRGFLLGNTKNLSSKAEIRDQTLFLDESLPFYRADIVTIRLDFEHYTAEYAEEHMILENKKKISFKKQFAEDDFLIYFVALKKESHTITHMGFV</sequence>
<reference evidence="1" key="1">
    <citation type="submission" date="2023-07" db="EMBL/GenBank/DDBJ databases">
        <title>Sorghum-associated microbial communities from plants grown in Nebraska, USA.</title>
        <authorList>
            <person name="Schachtman D."/>
        </authorList>
    </citation>
    <scope>NUCLEOTIDE SEQUENCE</scope>
    <source>
        <strain evidence="1">DS2360</strain>
    </source>
</reference>
<organism evidence="1 2">
    <name type="scientific">Chryseobacterium rhizosphaerae</name>
    <dbReference type="NCBI Taxonomy" id="395937"/>
    <lineage>
        <taxon>Bacteria</taxon>
        <taxon>Pseudomonadati</taxon>
        <taxon>Bacteroidota</taxon>
        <taxon>Flavobacteriia</taxon>
        <taxon>Flavobacteriales</taxon>
        <taxon>Weeksellaceae</taxon>
        <taxon>Chryseobacterium group</taxon>
        <taxon>Chryseobacterium</taxon>
    </lineage>
</organism>
<evidence type="ECO:0000313" key="1">
    <source>
        <dbReference type="EMBL" id="MDR6525285.1"/>
    </source>
</evidence>
<evidence type="ECO:0000313" key="2">
    <source>
        <dbReference type="Proteomes" id="UP001184861"/>
    </source>
</evidence>
<gene>
    <name evidence="1" type="ORF">J2787_000655</name>
</gene>
<proteinExistence type="predicted"/>
<accession>A0AAE3Y7E8</accession>
<dbReference type="EMBL" id="JAVDQY010000001">
    <property type="protein sequence ID" value="MDR6525285.1"/>
    <property type="molecule type" value="Genomic_DNA"/>
</dbReference>
<comment type="caution">
    <text evidence="1">The sequence shown here is derived from an EMBL/GenBank/DDBJ whole genome shotgun (WGS) entry which is preliminary data.</text>
</comment>
<protein>
    <submittedName>
        <fullName evidence="1">Uncharacterized protein</fullName>
    </submittedName>
</protein>